<dbReference type="GO" id="GO:0006351">
    <property type="term" value="P:DNA-templated transcription"/>
    <property type="evidence" value="ECO:0007669"/>
    <property type="project" value="InterPro"/>
</dbReference>
<dbReference type="SMART" id="SM00906">
    <property type="entry name" value="Fungal_trans"/>
    <property type="match status" value="1"/>
</dbReference>
<evidence type="ECO:0000256" key="2">
    <source>
        <dbReference type="ARBA" id="ARBA00022723"/>
    </source>
</evidence>
<evidence type="ECO:0000256" key="3">
    <source>
        <dbReference type="ARBA" id="ARBA00023015"/>
    </source>
</evidence>
<dbReference type="PANTHER" id="PTHR47338">
    <property type="entry name" value="ZN(II)2CYS6 TRANSCRIPTION FACTOR (EUROFUNG)-RELATED"/>
    <property type="match status" value="1"/>
</dbReference>
<dbReference type="SMART" id="SM00066">
    <property type="entry name" value="GAL4"/>
    <property type="match status" value="1"/>
</dbReference>
<feature type="compositionally biased region" description="Polar residues" evidence="6">
    <location>
        <begin position="20"/>
        <end position="32"/>
    </location>
</feature>
<dbReference type="InterPro" id="IPR007219">
    <property type="entry name" value="XnlR_reg_dom"/>
</dbReference>
<evidence type="ECO:0000313" key="9">
    <source>
        <dbReference type="Proteomes" id="UP001174936"/>
    </source>
</evidence>
<name>A0AA39Y1S5_9PEZI</name>
<dbReference type="Pfam" id="PF04082">
    <property type="entry name" value="Fungal_trans"/>
    <property type="match status" value="1"/>
</dbReference>
<feature type="compositionally biased region" description="Acidic residues" evidence="6">
    <location>
        <begin position="1"/>
        <end position="11"/>
    </location>
</feature>
<keyword evidence="3" id="KW-0805">Transcription regulation</keyword>
<dbReference type="CDD" id="cd12148">
    <property type="entry name" value="fungal_TF_MHR"/>
    <property type="match status" value="1"/>
</dbReference>
<dbReference type="GO" id="GO:0005634">
    <property type="term" value="C:nucleus"/>
    <property type="evidence" value="ECO:0007669"/>
    <property type="project" value="UniProtKB-SubCell"/>
</dbReference>
<dbReference type="GO" id="GO:0000981">
    <property type="term" value="F:DNA-binding transcription factor activity, RNA polymerase II-specific"/>
    <property type="evidence" value="ECO:0007669"/>
    <property type="project" value="InterPro"/>
</dbReference>
<accession>A0AA39Y1S5</accession>
<dbReference type="GO" id="GO:0008270">
    <property type="term" value="F:zinc ion binding"/>
    <property type="evidence" value="ECO:0007669"/>
    <property type="project" value="InterPro"/>
</dbReference>
<keyword evidence="5" id="KW-0539">Nucleus</keyword>
<feature type="compositionally biased region" description="Polar residues" evidence="6">
    <location>
        <begin position="254"/>
        <end position="265"/>
    </location>
</feature>
<dbReference type="InterPro" id="IPR050815">
    <property type="entry name" value="TF_fung"/>
</dbReference>
<proteinExistence type="predicted"/>
<evidence type="ECO:0000256" key="6">
    <source>
        <dbReference type="SAM" id="MobiDB-lite"/>
    </source>
</evidence>
<sequence length="751" mass="82106">MMDLEEIDAGDDAGPMEQSGYHSPTGHSRTASKSGRLACDICRERKVRCDRHWPKCGRCARLGDNCSYTGRARYRQTQADLPRQVKQLQERLFQAEAKLSAQERPVPATTPTSELEIFPTNNRIDRDDQWPAISRTFAGEQRVGRDEPSHGSGGMAMGSNMAFDFDTCDFLCHSSNYPFNHAQRHQSIGWLSNASGMMDFTADEGPASNFTNELSSLESHLTAAGTATDTGMSSTAAAPSERASAGSRAGQGTGTQSLVSVPSSEGHQDGAPDEQMSSDQISPSELRELHNIYFDEFYSLMPILNKNHFFSHIQENSSAPQVRALSYAVALIGTMVSPGHKHLENACLAVVRTCAEECERDEDMLMMLSLDFFQALLFLVRFELTQRSILRAWVTLGRAVRLANMLGLHADNAGAGTRASSSDVDLDSRLPPASNPVCRERRIRSFWTLYICETYASHRAKLSPLLHEDQITIPLPSPGVLGADFSPCSTPTLADSYATHATTAFNPNDAAISPFAGIVLACSIARRCGQSLSHTEHPTPAPTPVTPTQPNPTQRPMSALDRGFWDKHFSLLTVLKQRSELLAPHLTVRAVQTDPVSFGLYVYLCGVDIALQETAVTQVQRQGLSPEVASDSARRSRAAAYRLVGVVRGTLPRDGSMSDFFVLHGAFMARPLAVAMQVLSRDLQLEHDADGRALSVVADSIQLLLGALDRVEEAGGFWHGTVAPVARALQEWEEIHGNRPADTWASIFHQV</sequence>
<evidence type="ECO:0000259" key="7">
    <source>
        <dbReference type="PROSITE" id="PS50048"/>
    </source>
</evidence>
<dbReference type="Proteomes" id="UP001174936">
    <property type="component" value="Unassembled WGS sequence"/>
</dbReference>
<dbReference type="EMBL" id="JAULSV010000005">
    <property type="protein sequence ID" value="KAK0644429.1"/>
    <property type="molecule type" value="Genomic_DNA"/>
</dbReference>
<dbReference type="CDD" id="cd00067">
    <property type="entry name" value="GAL4"/>
    <property type="match status" value="1"/>
</dbReference>
<feature type="compositionally biased region" description="Pro residues" evidence="6">
    <location>
        <begin position="539"/>
        <end position="550"/>
    </location>
</feature>
<feature type="compositionally biased region" description="Polar residues" evidence="6">
    <location>
        <begin position="227"/>
        <end position="237"/>
    </location>
</feature>
<evidence type="ECO:0000256" key="4">
    <source>
        <dbReference type="ARBA" id="ARBA00023163"/>
    </source>
</evidence>
<dbReference type="SUPFAM" id="SSF57701">
    <property type="entry name" value="Zn2/Cys6 DNA-binding domain"/>
    <property type="match status" value="1"/>
</dbReference>
<dbReference type="AlphaFoldDB" id="A0AA39Y1S5"/>
<comment type="caution">
    <text evidence="8">The sequence shown here is derived from an EMBL/GenBank/DDBJ whole genome shotgun (WGS) entry which is preliminary data.</text>
</comment>
<evidence type="ECO:0000256" key="5">
    <source>
        <dbReference type="ARBA" id="ARBA00023242"/>
    </source>
</evidence>
<protein>
    <submittedName>
        <fullName evidence="8">Fungal-specific transcription factor domain-containing protein</fullName>
    </submittedName>
</protein>
<keyword evidence="2" id="KW-0479">Metal-binding</keyword>
<feature type="region of interest" description="Disordered" evidence="6">
    <location>
        <begin position="1"/>
        <end position="32"/>
    </location>
</feature>
<dbReference type="PROSITE" id="PS50048">
    <property type="entry name" value="ZN2_CY6_FUNGAL_2"/>
    <property type="match status" value="1"/>
</dbReference>
<evidence type="ECO:0000256" key="1">
    <source>
        <dbReference type="ARBA" id="ARBA00004123"/>
    </source>
</evidence>
<dbReference type="PROSITE" id="PS00463">
    <property type="entry name" value="ZN2_CY6_FUNGAL_1"/>
    <property type="match status" value="1"/>
</dbReference>
<feature type="domain" description="Zn(2)-C6 fungal-type" evidence="7">
    <location>
        <begin position="38"/>
        <end position="68"/>
    </location>
</feature>
<dbReference type="InterPro" id="IPR036864">
    <property type="entry name" value="Zn2-C6_fun-type_DNA-bd_sf"/>
</dbReference>
<keyword evidence="4" id="KW-0804">Transcription</keyword>
<dbReference type="PANTHER" id="PTHR47338:SF10">
    <property type="entry name" value="TRANSCRIPTION FACTOR DOMAIN-CONTAINING PROTEIN-RELATED"/>
    <property type="match status" value="1"/>
</dbReference>
<feature type="region of interest" description="Disordered" evidence="6">
    <location>
        <begin position="533"/>
        <end position="556"/>
    </location>
</feature>
<dbReference type="InterPro" id="IPR001138">
    <property type="entry name" value="Zn2Cys6_DnaBD"/>
</dbReference>
<organism evidence="8 9">
    <name type="scientific">Cercophora newfieldiana</name>
    <dbReference type="NCBI Taxonomy" id="92897"/>
    <lineage>
        <taxon>Eukaryota</taxon>
        <taxon>Fungi</taxon>
        <taxon>Dikarya</taxon>
        <taxon>Ascomycota</taxon>
        <taxon>Pezizomycotina</taxon>
        <taxon>Sordariomycetes</taxon>
        <taxon>Sordariomycetidae</taxon>
        <taxon>Sordariales</taxon>
        <taxon>Lasiosphaeriaceae</taxon>
        <taxon>Cercophora</taxon>
    </lineage>
</organism>
<comment type="subcellular location">
    <subcellularLocation>
        <location evidence="1">Nucleus</location>
    </subcellularLocation>
</comment>
<dbReference type="GO" id="GO:0003677">
    <property type="term" value="F:DNA binding"/>
    <property type="evidence" value="ECO:0007669"/>
    <property type="project" value="InterPro"/>
</dbReference>
<feature type="region of interest" description="Disordered" evidence="6">
    <location>
        <begin position="227"/>
        <end position="281"/>
    </location>
</feature>
<reference evidence="8" key="1">
    <citation type="submission" date="2023-06" db="EMBL/GenBank/DDBJ databases">
        <title>Genome-scale phylogeny and comparative genomics of the fungal order Sordariales.</title>
        <authorList>
            <consortium name="Lawrence Berkeley National Laboratory"/>
            <person name="Hensen N."/>
            <person name="Bonometti L."/>
            <person name="Westerberg I."/>
            <person name="Brannstrom I.O."/>
            <person name="Guillou S."/>
            <person name="Cros-Aarteil S."/>
            <person name="Calhoun S."/>
            <person name="Haridas S."/>
            <person name="Kuo A."/>
            <person name="Mondo S."/>
            <person name="Pangilinan J."/>
            <person name="Riley R."/>
            <person name="Labutti K."/>
            <person name="Andreopoulos B."/>
            <person name="Lipzen A."/>
            <person name="Chen C."/>
            <person name="Yanf M."/>
            <person name="Daum C."/>
            <person name="Ng V."/>
            <person name="Clum A."/>
            <person name="Steindorff A."/>
            <person name="Ohm R."/>
            <person name="Martin F."/>
            <person name="Silar P."/>
            <person name="Natvig D."/>
            <person name="Lalanne C."/>
            <person name="Gautier V."/>
            <person name="Ament-Velasquez S.L."/>
            <person name="Kruys A."/>
            <person name="Hutchinson M.I."/>
            <person name="Powell A.J."/>
            <person name="Barry K."/>
            <person name="Miller A.N."/>
            <person name="Grigoriev I.V."/>
            <person name="Debuchy R."/>
            <person name="Gladieux P."/>
            <person name="Thoren M.H."/>
            <person name="Johannesson H."/>
        </authorList>
    </citation>
    <scope>NUCLEOTIDE SEQUENCE</scope>
    <source>
        <strain evidence="8">SMH2532-1</strain>
    </source>
</reference>
<dbReference type="Pfam" id="PF00172">
    <property type="entry name" value="Zn_clus"/>
    <property type="match status" value="1"/>
</dbReference>
<dbReference type="Gene3D" id="4.10.240.10">
    <property type="entry name" value="Zn(2)-C6 fungal-type DNA-binding domain"/>
    <property type="match status" value="1"/>
</dbReference>
<keyword evidence="9" id="KW-1185">Reference proteome</keyword>
<evidence type="ECO:0000313" key="8">
    <source>
        <dbReference type="EMBL" id="KAK0644429.1"/>
    </source>
</evidence>
<gene>
    <name evidence="8" type="ORF">B0T16DRAFT_417661</name>
</gene>